<protein>
    <submittedName>
        <fullName evidence="1">Uncharacterized protein</fullName>
    </submittedName>
</protein>
<sequence>MSQIDGYADYLVESIREQLGYEFNDSSHDDEVLKKLQSGEKLSKSKHLSFKK</sequence>
<name>A0ABQ5TJN1_9BACI</name>
<evidence type="ECO:0000313" key="1">
    <source>
        <dbReference type="EMBL" id="GLO66210.1"/>
    </source>
</evidence>
<organism evidence="1 2">
    <name type="scientific">Oceanobacillus kimchii</name>
    <dbReference type="NCBI Taxonomy" id="746691"/>
    <lineage>
        <taxon>Bacteria</taxon>
        <taxon>Bacillati</taxon>
        <taxon>Bacillota</taxon>
        <taxon>Bacilli</taxon>
        <taxon>Bacillales</taxon>
        <taxon>Bacillaceae</taxon>
        <taxon>Oceanobacillus</taxon>
    </lineage>
</organism>
<reference evidence="1 2" key="1">
    <citation type="submission" date="2023-02" db="EMBL/GenBank/DDBJ databases">
        <title>Oceanobacillus kimchii IFOP_LL358 isolated form Alexandrium catenella lab strain.</title>
        <authorList>
            <person name="Gajardo G."/>
            <person name="Ueki S."/>
            <person name="Maruyama F."/>
        </authorList>
    </citation>
    <scope>NUCLEOTIDE SEQUENCE [LARGE SCALE GENOMIC DNA]</scope>
    <source>
        <strain evidence="1 2">IFOP_LL358</strain>
    </source>
</reference>
<comment type="caution">
    <text evidence="1">The sequence shown here is derived from an EMBL/GenBank/DDBJ whole genome shotgun (WGS) entry which is preliminary data.</text>
</comment>
<dbReference type="RefSeq" id="WP_317958088.1">
    <property type="nucleotide sequence ID" value="NZ_BSKO01000001.1"/>
</dbReference>
<evidence type="ECO:0000313" key="2">
    <source>
        <dbReference type="Proteomes" id="UP001275436"/>
    </source>
</evidence>
<accession>A0ABQ5TJN1</accession>
<dbReference type="Proteomes" id="UP001275436">
    <property type="component" value="Unassembled WGS sequence"/>
</dbReference>
<dbReference type="EMBL" id="BSKO01000001">
    <property type="protein sequence ID" value="GLO66210.1"/>
    <property type="molecule type" value="Genomic_DNA"/>
</dbReference>
<gene>
    <name evidence="1" type="ORF">MACH08_19940</name>
</gene>
<keyword evidence="2" id="KW-1185">Reference proteome</keyword>
<proteinExistence type="predicted"/>